<dbReference type="GO" id="GO:0008233">
    <property type="term" value="F:peptidase activity"/>
    <property type="evidence" value="ECO:0007669"/>
    <property type="project" value="InterPro"/>
</dbReference>
<evidence type="ECO:0000256" key="1">
    <source>
        <dbReference type="SAM" id="SignalP"/>
    </source>
</evidence>
<dbReference type="SUPFAM" id="SSF55486">
    <property type="entry name" value="Metalloproteases ('zincins'), catalytic domain"/>
    <property type="match status" value="1"/>
</dbReference>
<dbReference type="eggNOG" id="ENOG502SKRG">
    <property type="taxonomic scope" value="Eukaryota"/>
</dbReference>
<dbReference type="NCBIfam" id="TIGR03296">
    <property type="entry name" value="M6dom_TIGR03296"/>
    <property type="match status" value="1"/>
</dbReference>
<dbReference type="EMBL" id="AM920431">
    <property type="protein sequence ID" value="CAP93441.1"/>
    <property type="molecule type" value="Genomic_DNA"/>
</dbReference>
<dbReference type="PANTHER" id="PTHR41775:SF1">
    <property type="entry name" value="PEPTIDASE M6-LIKE DOMAIN-CONTAINING PROTEIN"/>
    <property type="match status" value="1"/>
</dbReference>
<accession>B6H7V6</accession>
<dbReference type="OMA" id="DTHVGDW"/>
<evidence type="ECO:0000313" key="3">
    <source>
        <dbReference type="Proteomes" id="UP000000724"/>
    </source>
</evidence>
<dbReference type="InterPro" id="IPR008757">
    <property type="entry name" value="Peptidase_M6-like_domain"/>
</dbReference>
<evidence type="ECO:0000313" key="2">
    <source>
        <dbReference type="EMBL" id="CAP93441.1"/>
    </source>
</evidence>
<gene>
    <name evidence="2" type="ORF">Pc16g07710</name>
    <name evidence="2" type="ORF">PCH_Pc16g07710</name>
</gene>
<dbReference type="PANTHER" id="PTHR41775">
    <property type="entry name" value="SECRETED PROTEIN-RELATED"/>
    <property type="match status" value="1"/>
</dbReference>
<sequence>MKIQSNQLLGLAPWGLLCLWTQVVEACPTAPGSFSIPSLRAGFPLQSHPSRSLNSRAAGNGACKLKPTSVDLSEGIGATDQTFAPSTGTLNAYMIFVDFPDAPASEATEELHQLFVPGAPDWYTNSSFGQLSLDITTDTSRFYRMPKASTSYPYDRGITSELLAEYIQDALDSVGKAINFAGTDVLYIVPTKAAKHISFSPTYMGELTAGDGTIISKTVTFGQDAPDSWGFLVMNHETGHTMGLPDLYPSSDTGDSTTMYVGGHDIMGLISGALPDYFAWHKWKLGWFSDDQFDCVDGAGSTTHTITPVGTKEGVKGVVVRRDETTAIVAEVRTKDGADSSACSTGVLVYTVSSSTGSGQGPIRVHDATPSSGGCGGDELNDAHFTTETGRETFVSEDGVKITVVGQKGDEYTITVEVAAIDAYTDGAKPETKLH</sequence>
<proteinExistence type="predicted"/>
<dbReference type="BioCyc" id="PCHR:PC16G07710-MONOMER"/>
<keyword evidence="3" id="KW-1185">Reference proteome</keyword>
<dbReference type="Proteomes" id="UP000000724">
    <property type="component" value="Contig Pc00c16"/>
</dbReference>
<dbReference type="GO" id="GO:0006508">
    <property type="term" value="P:proteolysis"/>
    <property type="evidence" value="ECO:0007669"/>
    <property type="project" value="InterPro"/>
</dbReference>
<organism evidence="2 3">
    <name type="scientific">Penicillium rubens (strain ATCC 28089 / DSM 1075 / NRRL 1951 / Wisconsin 54-1255)</name>
    <name type="common">Penicillium chrysogenum</name>
    <dbReference type="NCBI Taxonomy" id="500485"/>
    <lineage>
        <taxon>Eukaryota</taxon>
        <taxon>Fungi</taxon>
        <taxon>Dikarya</taxon>
        <taxon>Ascomycota</taxon>
        <taxon>Pezizomycotina</taxon>
        <taxon>Eurotiomycetes</taxon>
        <taxon>Eurotiomycetidae</taxon>
        <taxon>Eurotiales</taxon>
        <taxon>Aspergillaceae</taxon>
        <taxon>Penicillium</taxon>
        <taxon>Penicillium chrysogenum species complex</taxon>
    </lineage>
</organism>
<feature type="chain" id="PRO_5002845487" evidence="1">
    <location>
        <begin position="27"/>
        <end position="435"/>
    </location>
</feature>
<name>B6H7V6_PENRW</name>
<dbReference type="HOGENOM" id="CLU_038711_0_0_1"/>
<protein>
    <submittedName>
        <fullName evidence="2">Pc16g07710 protein</fullName>
    </submittedName>
</protein>
<dbReference type="AlphaFoldDB" id="B6H7V6"/>
<keyword evidence="1" id="KW-0732">Signal</keyword>
<feature type="signal peptide" evidence="1">
    <location>
        <begin position="1"/>
        <end position="26"/>
    </location>
</feature>
<dbReference type="VEuPathDB" id="FungiDB:PCH_Pc16g07710"/>
<dbReference type="OrthoDB" id="3941110at2759"/>
<reference evidence="2 3" key="1">
    <citation type="journal article" date="2008" name="Nat. Biotechnol.">
        <title>Genome sequencing and analysis of the filamentous fungus Penicillium chrysogenum.</title>
        <authorList>
            <person name="van den Berg M.A."/>
            <person name="Albang R."/>
            <person name="Albermann K."/>
            <person name="Badger J.H."/>
            <person name="Daran J.-M."/>
            <person name="Driessen A.J.M."/>
            <person name="Garcia-Estrada C."/>
            <person name="Fedorova N.D."/>
            <person name="Harris D.M."/>
            <person name="Heijne W.H.M."/>
            <person name="Joardar V.S."/>
            <person name="Kiel J.A.K.W."/>
            <person name="Kovalchuk A."/>
            <person name="Martin J.F."/>
            <person name="Nierman W.C."/>
            <person name="Nijland J.G."/>
            <person name="Pronk J.T."/>
            <person name="Roubos J.A."/>
            <person name="van der Klei I.J."/>
            <person name="van Peij N.N.M.E."/>
            <person name="Veenhuis M."/>
            <person name="von Doehren H."/>
            <person name="Wagner C."/>
            <person name="Wortman J.R."/>
            <person name="Bovenberg R.A.L."/>
        </authorList>
    </citation>
    <scope>NUCLEOTIDE SEQUENCE [LARGE SCALE GENOMIC DNA]</scope>
    <source>
        <strain evidence="3">ATCC 28089 / DSM 1075 / NRRL 1951 / Wisconsin 54-1255</strain>
    </source>
</reference>